<name>A0A426YFY5_ENSVE</name>
<protein>
    <submittedName>
        <fullName evidence="1">Uncharacterized protein</fullName>
    </submittedName>
</protein>
<gene>
    <name evidence="1" type="ORF">B296_00041082</name>
</gene>
<proteinExistence type="predicted"/>
<accession>A0A426YFY5</accession>
<dbReference type="AlphaFoldDB" id="A0A426YFY5"/>
<dbReference type="Proteomes" id="UP000287651">
    <property type="component" value="Unassembled WGS sequence"/>
</dbReference>
<sequence length="158" mass="17677">MVNLPNLTQNILLLQRYEGLKEMQKEWGEGATMEQYCHGSLCLRKVKVPKKEREAPSIVVKKEPQAVELPYQLEDIIKHDILSSNAPPSGLQLINYSLRERTASANHIQTPLLDVLVFRPTSAVLCFSPATREKESTAVVSPPVFSSYPWTAAVFSPS</sequence>
<dbReference type="EMBL" id="AMZH03012684">
    <property type="protein sequence ID" value="RRT50587.1"/>
    <property type="molecule type" value="Genomic_DNA"/>
</dbReference>
<reference evidence="1 2" key="1">
    <citation type="journal article" date="2014" name="Agronomy (Basel)">
        <title>A Draft Genome Sequence for Ensete ventricosum, the Drought-Tolerant Tree Against Hunger.</title>
        <authorList>
            <person name="Harrison J."/>
            <person name="Moore K.A."/>
            <person name="Paszkiewicz K."/>
            <person name="Jones T."/>
            <person name="Grant M."/>
            <person name="Ambacheew D."/>
            <person name="Muzemil S."/>
            <person name="Studholme D.J."/>
        </authorList>
    </citation>
    <scope>NUCLEOTIDE SEQUENCE [LARGE SCALE GENOMIC DNA]</scope>
</reference>
<evidence type="ECO:0000313" key="1">
    <source>
        <dbReference type="EMBL" id="RRT50587.1"/>
    </source>
</evidence>
<evidence type="ECO:0000313" key="2">
    <source>
        <dbReference type="Proteomes" id="UP000287651"/>
    </source>
</evidence>
<organism evidence="1 2">
    <name type="scientific">Ensete ventricosum</name>
    <name type="common">Abyssinian banana</name>
    <name type="synonym">Musa ensete</name>
    <dbReference type="NCBI Taxonomy" id="4639"/>
    <lineage>
        <taxon>Eukaryota</taxon>
        <taxon>Viridiplantae</taxon>
        <taxon>Streptophyta</taxon>
        <taxon>Embryophyta</taxon>
        <taxon>Tracheophyta</taxon>
        <taxon>Spermatophyta</taxon>
        <taxon>Magnoliopsida</taxon>
        <taxon>Liliopsida</taxon>
        <taxon>Zingiberales</taxon>
        <taxon>Musaceae</taxon>
        <taxon>Ensete</taxon>
    </lineage>
</organism>
<comment type="caution">
    <text evidence="1">The sequence shown here is derived from an EMBL/GenBank/DDBJ whole genome shotgun (WGS) entry which is preliminary data.</text>
</comment>